<dbReference type="Proteomes" id="UP001425155">
    <property type="component" value="Unassembled WGS sequence"/>
</dbReference>
<feature type="transmembrane region" description="Helical" evidence="1">
    <location>
        <begin position="258"/>
        <end position="280"/>
    </location>
</feature>
<evidence type="ECO:0000313" key="2">
    <source>
        <dbReference type="EMBL" id="MEN1945688.1"/>
    </source>
</evidence>
<reference evidence="2 3" key="1">
    <citation type="submission" date="2024-03" db="EMBL/GenBank/DDBJ databases">
        <title>YIM 134122 draft genome.</title>
        <authorList>
            <person name="Zuo S."/>
            <person name="Xiong L."/>
        </authorList>
    </citation>
    <scope>NUCLEOTIDE SEQUENCE [LARGE SCALE GENOMIC DNA]</scope>
    <source>
        <strain evidence="2 3">YIM 134122</strain>
    </source>
</reference>
<organism evidence="2 3">
    <name type="scientific">Leifsonia stereocauli</name>
    <dbReference type="NCBI Taxonomy" id="3134136"/>
    <lineage>
        <taxon>Bacteria</taxon>
        <taxon>Bacillati</taxon>
        <taxon>Actinomycetota</taxon>
        <taxon>Actinomycetes</taxon>
        <taxon>Micrococcales</taxon>
        <taxon>Microbacteriaceae</taxon>
        <taxon>Leifsonia</taxon>
    </lineage>
</organism>
<keyword evidence="3" id="KW-1185">Reference proteome</keyword>
<protein>
    <submittedName>
        <fullName evidence="2">Uncharacterized protein</fullName>
    </submittedName>
</protein>
<dbReference type="RefSeq" id="WP_342112040.1">
    <property type="nucleotide sequence ID" value="NZ_JBCAUN010000001.1"/>
</dbReference>
<feature type="transmembrane region" description="Helical" evidence="1">
    <location>
        <begin position="173"/>
        <end position="194"/>
    </location>
</feature>
<keyword evidence="1" id="KW-0472">Membrane</keyword>
<comment type="caution">
    <text evidence="2">The sequence shown here is derived from an EMBL/GenBank/DDBJ whole genome shotgun (WGS) entry which is preliminary data.</text>
</comment>
<sequence length="283" mass="29449">MLIIIVLCSAAVAVGLAMAVIWGGREIRLPPQPIPNAGQPWARRHLAGLRLYAWWATLLTVTGIGSGIVASGAGGRLIMRALAATSPEAIGRLTEASEVVGDVTPIGTLAYLLFAGIPFGLGSTVIYFIVHPWLPRGRRRGPAFGLLLLVTIAPFSDPLRADNVDFDIVGPGWLAVALFSVLAVLHGTVVVAIAGRCSEALPLLSRRNWGAGLPLAAAVVYVPLGAALAIVAVGAFLLPRALPWTIGILSSRAGIVTGRIFLGVLTVLAIPAFVMAIVSITTR</sequence>
<feature type="transmembrane region" description="Helical" evidence="1">
    <location>
        <begin position="109"/>
        <end position="130"/>
    </location>
</feature>
<evidence type="ECO:0000313" key="3">
    <source>
        <dbReference type="Proteomes" id="UP001425155"/>
    </source>
</evidence>
<evidence type="ECO:0000256" key="1">
    <source>
        <dbReference type="SAM" id="Phobius"/>
    </source>
</evidence>
<keyword evidence="1" id="KW-0812">Transmembrane</keyword>
<dbReference type="EMBL" id="JBCLVG010000001">
    <property type="protein sequence ID" value="MEN1945688.1"/>
    <property type="molecule type" value="Genomic_DNA"/>
</dbReference>
<name>A0ABU9W116_9MICO</name>
<accession>A0ABU9W116</accession>
<keyword evidence="1" id="KW-1133">Transmembrane helix</keyword>
<proteinExistence type="predicted"/>
<feature type="transmembrane region" description="Helical" evidence="1">
    <location>
        <begin position="215"/>
        <end position="238"/>
    </location>
</feature>
<gene>
    <name evidence="2" type="ORF">WJX64_03940</name>
</gene>